<dbReference type="RefSeq" id="WP_107011007.1">
    <property type="nucleotide sequence ID" value="NZ_CP028136.1"/>
</dbReference>
<dbReference type="InterPro" id="IPR009061">
    <property type="entry name" value="DNA-bd_dom_put_sf"/>
</dbReference>
<dbReference type="EMBL" id="CP028136">
    <property type="protein sequence ID" value="AVR44229.1"/>
    <property type="molecule type" value="Genomic_DNA"/>
</dbReference>
<evidence type="ECO:0000313" key="2">
    <source>
        <dbReference type="EMBL" id="AVR44229.1"/>
    </source>
</evidence>
<organism evidence="2 3">
    <name type="scientific">Christiangramia fulva</name>
    <dbReference type="NCBI Taxonomy" id="2126553"/>
    <lineage>
        <taxon>Bacteria</taxon>
        <taxon>Pseudomonadati</taxon>
        <taxon>Bacteroidota</taxon>
        <taxon>Flavobacteriia</taxon>
        <taxon>Flavobacteriales</taxon>
        <taxon>Flavobacteriaceae</taxon>
        <taxon>Christiangramia</taxon>
    </lineage>
</organism>
<name>A0A2R3Z1W1_9FLAO</name>
<dbReference type="InterPro" id="IPR041657">
    <property type="entry name" value="HTH_17"/>
</dbReference>
<reference evidence="3" key="1">
    <citation type="submission" date="2018-03" db="EMBL/GenBank/DDBJ databases">
        <title>Gramella fulva sp. nov., isolated from a dry surface of tidal flat.</title>
        <authorList>
            <person name="Hwang S.H."/>
            <person name="Hwang W.M."/>
            <person name="Kang K."/>
            <person name="Ahn T.-Y."/>
        </authorList>
    </citation>
    <scope>NUCLEOTIDE SEQUENCE [LARGE SCALE GENOMIC DNA]</scope>
    <source>
        <strain evidence="3">SH35</strain>
    </source>
</reference>
<evidence type="ECO:0000313" key="3">
    <source>
        <dbReference type="Proteomes" id="UP000241507"/>
    </source>
</evidence>
<proteinExistence type="predicted"/>
<dbReference type="SUPFAM" id="SSF46955">
    <property type="entry name" value="Putative DNA-binding domain"/>
    <property type="match status" value="1"/>
</dbReference>
<dbReference type="PANTHER" id="PTHR34585">
    <property type="match status" value="1"/>
</dbReference>
<protein>
    <submittedName>
        <fullName evidence="2">DNA-binding protein</fullName>
    </submittedName>
</protein>
<dbReference type="KEGG" id="grs:C7S20_02540"/>
<evidence type="ECO:0000259" key="1">
    <source>
        <dbReference type="Pfam" id="PF12728"/>
    </source>
</evidence>
<dbReference type="Proteomes" id="UP000241507">
    <property type="component" value="Chromosome"/>
</dbReference>
<keyword evidence="3" id="KW-1185">Reference proteome</keyword>
<accession>A0A2R3Z1W1</accession>
<gene>
    <name evidence="2" type="ORF">C7S20_02540</name>
</gene>
<dbReference type="Pfam" id="PF12728">
    <property type="entry name" value="HTH_17"/>
    <property type="match status" value="1"/>
</dbReference>
<dbReference type="OrthoDB" id="1524679at2"/>
<dbReference type="GO" id="GO:0003677">
    <property type="term" value="F:DNA binding"/>
    <property type="evidence" value="ECO:0007669"/>
    <property type="project" value="UniProtKB-KW"/>
</dbReference>
<dbReference type="PANTHER" id="PTHR34585:SF22">
    <property type="entry name" value="HELIX-TURN-HELIX DOMAIN-CONTAINING PROTEIN"/>
    <property type="match status" value="1"/>
</dbReference>
<sequence length="92" mass="10451">MPTSIITTEDLQAFKEEMLTEIEAMLSKQQGGFTKKWLKSTEVMELLKISPGTLQNFRVNGTLPYTKIGGIIYYEASDIQEVLTANKIHHNF</sequence>
<dbReference type="AlphaFoldDB" id="A0A2R3Z1W1"/>
<feature type="domain" description="Helix-turn-helix" evidence="1">
    <location>
        <begin position="37"/>
        <end position="86"/>
    </location>
</feature>
<keyword evidence="2" id="KW-0238">DNA-binding</keyword>